<dbReference type="OrthoDB" id="2218572at2759"/>
<evidence type="ECO:0000313" key="1">
    <source>
        <dbReference type="EMBL" id="KAG1309265.1"/>
    </source>
</evidence>
<evidence type="ECO:0000313" key="2">
    <source>
        <dbReference type="Proteomes" id="UP000716291"/>
    </source>
</evidence>
<comment type="caution">
    <text evidence="1">The sequence shown here is derived from an EMBL/GenBank/DDBJ whole genome shotgun (WGS) entry which is preliminary data.</text>
</comment>
<accession>A0A9P7BSH1</accession>
<keyword evidence="2" id="KW-1185">Reference proteome</keyword>
<organism evidence="1 2">
    <name type="scientific">Rhizopus oryzae</name>
    <name type="common">Mucormycosis agent</name>
    <name type="synonym">Rhizopus arrhizus var. delemar</name>
    <dbReference type="NCBI Taxonomy" id="64495"/>
    <lineage>
        <taxon>Eukaryota</taxon>
        <taxon>Fungi</taxon>
        <taxon>Fungi incertae sedis</taxon>
        <taxon>Mucoromycota</taxon>
        <taxon>Mucoromycotina</taxon>
        <taxon>Mucoromycetes</taxon>
        <taxon>Mucorales</taxon>
        <taxon>Mucorineae</taxon>
        <taxon>Rhizopodaceae</taxon>
        <taxon>Rhizopus</taxon>
    </lineage>
</organism>
<dbReference type="EMBL" id="JAANQT010000662">
    <property type="protein sequence ID" value="KAG1309265.1"/>
    <property type="molecule type" value="Genomic_DNA"/>
</dbReference>
<dbReference type="Proteomes" id="UP000716291">
    <property type="component" value="Unassembled WGS sequence"/>
</dbReference>
<dbReference type="AlphaFoldDB" id="A0A9P7BSH1"/>
<reference evidence="1" key="1">
    <citation type="journal article" date="2020" name="Microb. Genom.">
        <title>Genetic diversity of clinical and environmental Mucorales isolates obtained from an investigation of mucormycosis cases among solid organ transplant recipients.</title>
        <authorList>
            <person name="Nguyen M.H."/>
            <person name="Kaul D."/>
            <person name="Muto C."/>
            <person name="Cheng S.J."/>
            <person name="Richter R.A."/>
            <person name="Bruno V.M."/>
            <person name="Liu G."/>
            <person name="Beyhan S."/>
            <person name="Sundermann A.J."/>
            <person name="Mounaud S."/>
            <person name="Pasculle A.W."/>
            <person name="Nierman W.C."/>
            <person name="Driscoll E."/>
            <person name="Cumbie R."/>
            <person name="Clancy C.J."/>
            <person name="Dupont C.L."/>
        </authorList>
    </citation>
    <scope>NUCLEOTIDE SEQUENCE</scope>
    <source>
        <strain evidence="1">GL11</strain>
    </source>
</reference>
<protein>
    <submittedName>
        <fullName evidence="1">Uncharacterized protein</fullName>
    </submittedName>
</protein>
<gene>
    <name evidence="1" type="ORF">G6F64_005444</name>
</gene>
<proteinExistence type="predicted"/>
<name>A0A9P7BSH1_RHIOR</name>
<sequence length="370" mass="42401">MATDAQNIFAATQKRDGSGNFAGRYEEYWRKRSSQEANDIVVERQRTTMIRINEAACSAIEALSNNLNAQTVEVESESTEKPMQEVLRISKDLCSDKVGELDIIDLSEPTVNNLIKKKFKASEYEELINSISLKPAQLTLYAENLIEAMSAAAPSARALRKILKNCDTPNEIDPLLHADISYMEVTIRYLLDLIESPRNPLLFRNSERTSAIYLITYMLNQLFLSHNDILEFGWIENECCTTGKTKWDGILFLVGDQNVTTTLVEFSGGLKQTSNTKECKDILKLYRNLLKIVESIPSSMKKQAFCVRFYDEWMHFEQLIKINEDYIRNTTVSFQCPSNARLLVDYVKKVPMIFAWKEAVITQALEFRQH</sequence>